<dbReference type="InterPro" id="IPR016192">
    <property type="entry name" value="APOBEC/CMP_deaminase_Zn-bd"/>
</dbReference>
<dbReference type="PROSITE" id="PS51747">
    <property type="entry name" value="CYT_DCMP_DEAMINASES_2"/>
    <property type="match status" value="1"/>
</dbReference>
<dbReference type="SUPFAM" id="SSF53927">
    <property type="entry name" value="Cytidine deaminase-like"/>
    <property type="match status" value="1"/>
</dbReference>
<feature type="binding site" evidence="17">
    <location>
        <position position="87"/>
    </location>
    <ligand>
        <name>Zn(2+)</name>
        <dbReference type="ChEBI" id="CHEBI:29105"/>
        <note>catalytic</note>
    </ligand>
</feature>
<dbReference type="EMBL" id="CP064954">
    <property type="protein sequence ID" value="QPK78190.1"/>
    <property type="molecule type" value="Genomic_DNA"/>
</dbReference>
<evidence type="ECO:0000256" key="13">
    <source>
        <dbReference type="ARBA" id="ARBA00049886"/>
    </source>
</evidence>
<dbReference type="UniPathway" id="UPA00275">
    <property type="reaction ID" value="UER00401"/>
</dbReference>
<evidence type="ECO:0000256" key="5">
    <source>
        <dbReference type="ARBA" id="ARBA00007417"/>
    </source>
</evidence>
<feature type="binding site" evidence="17">
    <location>
        <position position="78"/>
    </location>
    <ligand>
        <name>Zn(2+)</name>
        <dbReference type="ChEBI" id="CHEBI:29105"/>
        <note>catalytic</note>
    </ligand>
</feature>
<dbReference type="InterPro" id="IPR050765">
    <property type="entry name" value="Riboflavin_Biosynth_HTPR"/>
</dbReference>
<comment type="pathway">
    <text evidence="2 14">Cofactor biosynthesis; riboflavin biosynthesis; 5-amino-6-(D-ribitylamino)uracil from GTP: step 2/4.</text>
</comment>
<evidence type="ECO:0000259" key="18">
    <source>
        <dbReference type="PROSITE" id="PS51747"/>
    </source>
</evidence>
<comment type="pathway">
    <text evidence="3 14">Cofactor biosynthesis; riboflavin biosynthesis; 5-amino-6-(D-ribitylamino)uracil from GTP: step 3/4.</text>
</comment>
<dbReference type="AlphaFoldDB" id="A0A7T0KDD6"/>
<feature type="binding site" evidence="16">
    <location>
        <position position="169"/>
    </location>
    <ligand>
        <name>NADP(+)</name>
        <dbReference type="ChEBI" id="CHEBI:58349"/>
    </ligand>
</feature>
<evidence type="ECO:0000256" key="10">
    <source>
        <dbReference type="ARBA" id="ARBA00023002"/>
    </source>
</evidence>
<dbReference type="RefSeq" id="WP_165008188.1">
    <property type="nucleotide sequence ID" value="NZ_CP064954.1"/>
</dbReference>
<keyword evidence="8 14" id="KW-0862">Zinc</keyword>
<dbReference type="GO" id="GO:0009231">
    <property type="term" value="P:riboflavin biosynthetic process"/>
    <property type="evidence" value="ECO:0007669"/>
    <property type="project" value="UniProtKB-UniPathway"/>
</dbReference>
<sequence>MAVSVEQARDLAMAAGLAVKGSTSPNPPVGAVILDRADRLVGRGATQPVGGAHAEVMALQEAGAAARGGTAVVTLEPCAHVGRTGACTLALLRAGIARVLYVHADPNPVAAGGARILAQAGVEVRQIPAGTGKDALDPWLRATKLQRPCVTLKVAQTLDGFSAALDGTSQWITSPQSREHAHLDRQGRDALMVGTGTVLADNPRLSARRPDGSLLPQQPRRVVVGSRPVEQMGAAAAHLQQAGFEQYATPQQALVQLWESGARDVLVEGGPGLAGSLLQAGLVDYLHVYIAPLVLGQGRSVSATAVGPSLADAARFQRRALRELGPDIMVELSALAPEG</sequence>
<gene>
    <name evidence="19" type="primary">ribD</name>
    <name evidence="19" type="ORF">G7Y31_06195</name>
</gene>
<dbReference type="Pfam" id="PF00383">
    <property type="entry name" value="dCMP_cyt_deam_1"/>
    <property type="match status" value="1"/>
</dbReference>
<evidence type="ECO:0000256" key="14">
    <source>
        <dbReference type="PIRNR" id="PIRNR006769"/>
    </source>
</evidence>
<dbReference type="PIRSF" id="PIRSF006769">
    <property type="entry name" value="RibD"/>
    <property type="match status" value="1"/>
</dbReference>
<evidence type="ECO:0000256" key="11">
    <source>
        <dbReference type="ARBA" id="ARBA00023268"/>
    </source>
</evidence>
<evidence type="ECO:0000313" key="20">
    <source>
        <dbReference type="Proteomes" id="UP000594681"/>
    </source>
</evidence>
<dbReference type="PROSITE" id="PS00903">
    <property type="entry name" value="CYT_DCMP_DEAMINASES_1"/>
    <property type="match status" value="1"/>
</dbReference>
<feature type="active site" description="Proton donor" evidence="15">
    <location>
        <position position="55"/>
    </location>
</feature>
<keyword evidence="20" id="KW-1185">Reference proteome</keyword>
<evidence type="ECO:0000256" key="9">
    <source>
        <dbReference type="ARBA" id="ARBA00022857"/>
    </source>
</evidence>
<evidence type="ECO:0000256" key="1">
    <source>
        <dbReference type="ARBA" id="ARBA00002151"/>
    </source>
</evidence>
<comment type="cofactor">
    <cofactor evidence="14 17">
        <name>Zn(2+)</name>
        <dbReference type="ChEBI" id="CHEBI:29105"/>
    </cofactor>
    <text evidence="14 17">Binds 1 zinc ion.</text>
</comment>
<feature type="binding site" evidence="16">
    <location>
        <position position="201"/>
    </location>
    <ligand>
        <name>NADP(+)</name>
        <dbReference type="ChEBI" id="CHEBI:58349"/>
    </ligand>
</feature>
<evidence type="ECO:0000256" key="16">
    <source>
        <dbReference type="PIRSR" id="PIRSR006769-2"/>
    </source>
</evidence>
<feature type="binding site" evidence="17">
    <location>
        <position position="53"/>
    </location>
    <ligand>
        <name>Zn(2+)</name>
        <dbReference type="ChEBI" id="CHEBI:29105"/>
        <note>catalytic</note>
    </ligand>
</feature>
<protein>
    <recommendedName>
        <fullName evidence="14">Riboflavin biosynthesis protein RibD</fullName>
    </recommendedName>
    <domain>
        <recommendedName>
            <fullName evidence="14">Diaminohydroxyphosphoribosylaminopyrimidine deaminase</fullName>
            <shortName evidence="14">DRAP deaminase</shortName>
            <ecNumber evidence="14">3.5.4.26</ecNumber>
        </recommendedName>
        <alternativeName>
            <fullName evidence="14">Riboflavin-specific deaminase</fullName>
        </alternativeName>
    </domain>
    <domain>
        <recommendedName>
            <fullName evidence="14">5-amino-6-(5-phosphoribosylamino)uracil reductase</fullName>
            <ecNumber evidence="14">1.1.1.193</ecNumber>
        </recommendedName>
        <alternativeName>
            <fullName evidence="14">HTP reductase</fullName>
        </alternativeName>
    </domain>
</protein>
<feature type="binding site" evidence="16">
    <location>
        <position position="171"/>
    </location>
    <ligand>
        <name>NADP(+)</name>
        <dbReference type="ChEBI" id="CHEBI:58349"/>
    </ligand>
</feature>
<comment type="similarity">
    <text evidence="5 14">In the C-terminal section; belongs to the HTP reductase family.</text>
</comment>
<keyword evidence="7 14" id="KW-0479">Metal-binding</keyword>
<keyword evidence="10 14" id="KW-0560">Oxidoreductase</keyword>
<dbReference type="Pfam" id="PF01872">
    <property type="entry name" value="RibD_C"/>
    <property type="match status" value="1"/>
</dbReference>
<accession>A0A7T0KDD6</accession>
<evidence type="ECO:0000256" key="17">
    <source>
        <dbReference type="PIRSR" id="PIRSR006769-3"/>
    </source>
</evidence>
<dbReference type="PANTHER" id="PTHR38011:SF7">
    <property type="entry name" value="2,5-DIAMINO-6-RIBOSYLAMINO-4(3H)-PYRIMIDINONE 5'-PHOSPHATE REDUCTASE"/>
    <property type="match status" value="1"/>
</dbReference>
<evidence type="ECO:0000256" key="7">
    <source>
        <dbReference type="ARBA" id="ARBA00022723"/>
    </source>
</evidence>
<evidence type="ECO:0000313" key="19">
    <source>
        <dbReference type="EMBL" id="QPK78190.1"/>
    </source>
</evidence>
<evidence type="ECO:0000256" key="3">
    <source>
        <dbReference type="ARBA" id="ARBA00004910"/>
    </source>
</evidence>
<comment type="catalytic activity">
    <reaction evidence="12 14">
        <text>5-amino-6-(5-phospho-D-ribitylamino)uracil + NADP(+) = 5-amino-6-(5-phospho-D-ribosylamino)uracil + NADPH + H(+)</text>
        <dbReference type="Rhea" id="RHEA:17845"/>
        <dbReference type="ChEBI" id="CHEBI:15378"/>
        <dbReference type="ChEBI" id="CHEBI:57783"/>
        <dbReference type="ChEBI" id="CHEBI:58349"/>
        <dbReference type="ChEBI" id="CHEBI:58421"/>
        <dbReference type="ChEBI" id="CHEBI:58453"/>
        <dbReference type="EC" id="1.1.1.193"/>
    </reaction>
</comment>
<feature type="binding site" evidence="16">
    <location>
        <position position="197"/>
    </location>
    <ligand>
        <name>NADP(+)</name>
        <dbReference type="ChEBI" id="CHEBI:58349"/>
    </ligand>
</feature>
<proteinExistence type="inferred from homology"/>
<dbReference type="Gene3D" id="3.40.140.10">
    <property type="entry name" value="Cytidine Deaminase, domain 2"/>
    <property type="match status" value="1"/>
</dbReference>
<dbReference type="NCBIfam" id="TIGR00326">
    <property type="entry name" value="eubact_ribD"/>
    <property type="match status" value="1"/>
</dbReference>
<dbReference type="InterPro" id="IPR002734">
    <property type="entry name" value="RibDG_C"/>
</dbReference>
<feature type="binding site" evidence="16">
    <location>
        <position position="226"/>
    </location>
    <ligand>
        <name>NADP(+)</name>
        <dbReference type="ChEBI" id="CHEBI:58349"/>
    </ligand>
</feature>
<dbReference type="CDD" id="cd01284">
    <property type="entry name" value="Riboflavin_deaminase-reductase"/>
    <property type="match status" value="1"/>
</dbReference>
<evidence type="ECO:0000256" key="15">
    <source>
        <dbReference type="PIRSR" id="PIRSR006769-1"/>
    </source>
</evidence>
<keyword evidence="11" id="KW-0511">Multifunctional enzyme</keyword>
<feature type="binding site" evidence="16">
    <location>
        <position position="185"/>
    </location>
    <ligand>
        <name>substrate</name>
    </ligand>
</feature>
<feature type="binding site" evidence="16">
    <location>
        <begin position="270"/>
        <end position="276"/>
    </location>
    <ligand>
        <name>NADP(+)</name>
        <dbReference type="ChEBI" id="CHEBI:58349"/>
    </ligand>
</feature>
<dbReference type="KEGG" id="cliz:G7Y31_06195"/>
<dbReference type="InterPro" id="IPR024072">
    <property type="entry name" value="DHFR-like_dom_sf"/>
</dbReference>
<comment type="function">
    <text evidence="1 14">Converts 2,5-diamino-6-(ribosylamino)-4(3h)-pyrimidinone 5'-phosphate into 5-amino-6-(ribosylamino)-2,4(1h,3h)-pyrimidinedione 5'-phosphate.</text>
</comment>
<evidence type="ECO:0000256" key="8">
    <source>
        <dbReference type="ARBA" id="ARBA00022833"/>
    </source>
</evidence>
<evidence type="ECO:0000256" key="4">
    <source>
        <dbReference type="ARBA" id="ARBA00005259"/>
    </source>
</evidence>
<keyword evidence="9 14" id="KW-0521">NADP</keyword>
<comment type="catalytic activity">
    <reaction evidence="13 14">
        <text>2,5-diamino-6-hydroxy-4-(5-phosphoribosylamino)-pyrimidine + H2O + H(+) = 5-amino-6-(5-phospho-D-ribosylamino)uracil + NH4(+)</text>
        <dbReference type="Rhea" id="RHEA:21868"/>
        <dbReference type="ChEBI" id="CHEBI:15377"/>
        <dbReference type="ChEBI" id="CHEBI:15378"/>
        <dbReference type="ChEBI" id="CHEBI:28938"/>
        <dbReference type="ChEBI" id="CHEBI:58453"/>
        <dbReference type="ChEBI" id="CHEBI:58614"/>
        <dbReference type="EC" id="3.5.4.26"/>
    </reaction>
</comment>
<feature type="domain" description="CMP/dCMP-type deaminase" evidence="18">
    <location>
        <begin position="6"/>
        <end position="125"/>
    </location>
</feature>
<evidence type="ECO:0000256" key="6">
    <source>
        <dbReference type="ARBA" id="ARBA00022619"/>
    </source>
</evidence>
<dbReference type="GO" id="GO:0008835">
    <property type="term" value="F:diaminohydroxyphosphoribosylaminopyrimidine deaminase activity"/>
    <property type="evidence" value="ECO:0007669"/>
    <property type="project" value="UniProtKB-EC"/>
</dbReference>
<organism evidence="19 20">
    <name type="scientific">Corynebacterium lizhenjunii</name>
    <dbReference type="NCBI Taxonomy" id="2709394"/>
    <lineage>
        <taxon>Bacteria</taxon>
        <taxon>Bacillati</taxon>
        <taxon>Actinomycetota</taxon>
        <taxon>Actinomycetes</taxon>
        <taxon>Mycobacteriales</taxon>
        <taxon>Corynebacteriaceae</taxon>
        <taxon>Corynebacterium</taxon>
    </lineage>
</organism>
<dbReference type="EC" id="3.5.4.26" evidence="14"/>
<dbReference type="PANTHER" id="PTHR38011">
    <property type="entry name" value="DIHYDROFOLATE REDUCTASE FAMILY PROTEIN (AFU_ORTHOLOGUE AFUA_8G06820)"/>
    <property type="match status" value="1"/>
</dbReference>
<dbReference type="SUPFAM" id="SSF53597">
    <property type="entry name" value="Dihydrofolate reductase-like"/>
    <property type="match status" value="1"/>
</dbReference>
<comment type="similarity">
    <text evidence="4 14">In the N-terminal section; belongs to the cytidine and deoxycytidylate deaminase family.</text>
</comment>
<dbReference type="InterPro" id="IPR002125">
    <property type="entry name" value="CMP_dCMP_dom"/>
</dbReference>
<feature type="binding site" evidence="16">
    <location>
        <position position="208"/>
    </location>
    <ligand>
        <name>substrate</name>
    </ligand>
</feature>
<reference evidence="19 20" key="1">
    <citation type="submission" date="2020-11" db="EMBL/GenBank/DDBJ databases">
        <title>Corynebacterium sp. ZJ-599.</title>
        <authorList>
            <person name="Zhou J."/>
        </authorList>
    </citation>
    <scope>NUCLEOTIDE SEQUENCE [LARGE SCALE GENOMIC DNA]</scope>
    <source>
        <strain evidence="19 20">ZJ-599</strain>
    </source>
</reference>
<dbReference type="Proteomes" id="UP000594681">
    <property type="component" value="Chromosome"/>
</dbReference>
<dbReference type="GO" id="GO:0008270">
    <property type="term" value="F:zinc ion binding"/>
    <property type="evidence" value="ECO:0007669"/>
    <property type="project" value="InterPro"/>
</dbReference>
<keyword evidence="14 19" id="KW-0378">Hydrolase</keyword>
<dbReference type="EC" id="1.1.1.193" evidence="14"/>
<feature type="binding site" evidence="16">
    <location>
        <position position="268"/>
    </location>
    <ligand>
        <name>substrate</name>
    </ligand>
</feature>
<dbReference type="Gene3D" id="3.40.430.10">
    <property type="entry name" value="Dihydrofolate Reductase, subunit A"/>
    <property type="match status" value="2"/>
</dbReference>
<evidence type="ECO:0000256" key="2">
    <source>
        <dbReference type="ARBA" id="ARBA00004882"/>
    </source>
</evidence>
<dbReference type="GO" id="GO:0008703">
    <property type="term" value="F:5-amino-6-(5-phosphoribosylamino)uracil reductase activity"/>
    <property type="evidence" value="ECO:0007669"/>
    <property type="project" value="UniProtKB-EC"/>
</dbReference>
<feature type="binding site" evidence="16">
    <location>
        <position position="155"/>
    </location>
    <ligand>
        <name>NADP(+)</name>
        <dbReference type="ChEBI" id="CHEBI:58349"/>
    </ligand>
</feature>
<evidence type="ECO:0000256" key="12">
    <source>
        <dbReference type="ARBA" id="ARBA00049861"/>
    </source>
</evidence>
<keyword evidence="6 14" id="KW-0686">Riboflavin biosynthesis</keyword>
<feature type="binding site" evidence="16">
    <location>
        <position position="205"/>
    </location>
    <ligand>
        <name>substrate</name>
    </ligand>
</feature>
<name>A0A7T0KDD6_9CORY</name>
<dbReference type="InterPro" id="IPR004794">
    <property type="entry name" value="Eubact_RibD"/>
</dbReference>
<dbReference type="InterPro" id="IPR016193">
    <property type="entry name" value="Cytidine_deaminase-like"/>
</dbReference>